<gene>
    <name evidence="2" type="ORF">L3X38_032019</name>
</gene>
<name>A0AAD4VET9_PRUDU</name>
<sequence>MVKHSSIRILLALVAQFDLELVQLDVKIAFLHGNLSKEIYIKQPEGGLMYVMVRTSPDIAHAVGIVSKFMHNPGKVHWEAARDIFMKQGRQEFVLRRIMEELKVLN</sequence>
<dbReference type="AlphaFoldDB" id="A0AAD4VET9"/>
<keyword evidence="3" id="KW-1185">Reference proteome</keyword>
<dbReference type="EMBL" id="JAJFAZ020000006">
    <property type="protein sequence ID" value="KAI5322947.1"/>
    <property type="molecule type" value="Genomic_DNA"/>
</dbReference>
<accession>A0AAD4VET9</accession>
<evidence type="ECO:0000313" key="3">
    <source>
        <dbReference type="Proteomes" id="UP001054821"/>
    </source>
</evidence>
<dbReference type="InterPro" id="IPR013103">
    <property type="entry name" value="RVT_2"/>
</dbReference>
<comment type="caution">
    <text evidence="2">The sequence shown here is derived from an EMBL/GenBank/DDBJ whole genome shotgun (WGS) entry which is preliminary data.</text>
</comment>
<evidence type="ECO:0000259" key="1">
    <source>
        <dbReference type="Pfam" id="PF07727"/>
    </source>
</evidence>
<evidence type="ECO:0000313" key="2">
    <source>
        <dbReference type="EMBL" id="KAI5322947.1"/>
    </source>
</evidence>
<feature type="domain" description="Reverse transcriptase Ty1/copia-type" evidence="1">
    <location>
        <begin position="2"/>
        <end position="46"/>
    </location>
</feature>
<proteinExistence type="predicted"/>
<reference evidence="2 3" key="1">
    <citation type="journal article" date="2022" name="G3 (Bethesda)">
        <title>Whole-genome sequence and methylome profiling of the almond [Prunus dulcis (Mill.) D.A. Webb] cultivar 'Nonpareil'.</title>
        <authorList>
            <person name="D'Amico-Willman K.M."/>
            <person name="Ouma W.Z."/>
            <person name="Meulia T."/>
            <person name="Sideli G.M."/>
            <person name="Gradziel T.M."/>
            <person name="Fresnedo-Ramirez J."/>
        </authorList>
    </citation>
    <scope>NUCLEOTIDE SEQUENCE [LARGE SCALE GENOMIC DNA]</scope>
    <source>
        <strain evidence="2">Clone GOH B32 T37-40</strain>
    </source>
</reference>
<organism evidence="2 3">
    <name type="scientific">Prunus dulcis</name>
    <name type="common">Almond</name>
    <name type="synonym">Amygdalus dulcis</name>
    <dbReference type="NCBI Taxonomy" id="3755"/>
    <lineage>
        <taxon>Eukaryota</taxon>
        <taxon>Viridiplantae</taxon>
        <taxon>Streptophyta</taxon>
        <taxon>Embryophyta</taxon>
        <taxon>Tracheophyta</taxon>
        <taxon>Spermatophyta</taxon>
        <taxon>Magnoliopsida</taxon>
        <taxon>eudicotyledons</taxon>
        <taxon>Gunneridae</taxon>
        <taxon>Pentapetalae</taxon>
        <taxon>rosids</taxon>
        <taxon>fabids</taxon>
        <taxon>Rosales</taxon>
        <taxon>Rosaceae</taxon>
        <taxon>Amygdaloideae</taxon>
        <taxon>Amygdaleae</taxon>
        <taxon>Prunus</taxon>
    </lineage>
</organism>
<protein>
    <recommendedName>
        <fullName evidence="1">Reverse transcriptase Ty1/copia-type domain-containing protein</fullName>
    </recommendedName>
</protein>
<dbReference type="Proteomes" id="UP001054821">
    <property type="component" value="Chromosome 6"/>
</dbReference>
<dbReference type="Pfam" id="PF07727">
    <property type="entry name" value="RVT_2"/>
    <property type="match status" value="1"/>
</dbReference>